<evidence type="ECO:0000256" key="1">
    <source>
        <dbReference type="PROSITE-ProRule" id="PRU00175"/>
    </source>
</evidence>
<feature type="region of interest" description="Disordered" evidence="2">
    <location>
        <begin position="100"/>
        <end position="132"/>
    </location>
</feature>
<dbReference type="Proteomes" id="UP000652761">
    <property type="component" value="Unassembled WGS sequence"/>
</dbReference>
<evidence type="ECO:0000313" key="4">
    <source>
        <dbReference type="EMBL" id="MQL75677.1"/>
    </source>
</evidence>
<dbReference type="Pfam" id="PF13639">
    <property type="entry name" value="zf-RING_2"/>
    <property type="match status" value="1"/>
</dbReference>
<evidence type="ECO:0000256" key="2">
    <source>
        <dbReference type="SAM" id="MobiDB-lite"/>
    </source>
</evidence>
<dbReference type="PANTHER" id="PTHR46719">
    <property type="entry name" value="TRANSCRIPTION FACTOR C2H2 FAMILY-RELATED"/>
    <property type="match status" value="1"/>
</dbReference>
<dbReference type="Gene3D" id="3.30.40.10">
    <property type="entry name" value="Zinc/RING finger domain, C3HC4 (zinc finger)"/>
    <property type="match status" value="1"/>
</dbReference>
<comment type="caution">
    <text evidence="4">The sequence shown here is derived from an EMBL/GenBank/DDBJ whole genome shotgun (WGS) entry which is preliminary data.</text>
</comment>
<dbReference type="PANTHER" id="PTHR46719:SF7">
    <property type="entry name" value="RING-H2 FINGER PROTEIN ATL71-RELATED"/>
    <property type="match status" value="1"/>
</dbReference>
<dbReference type="AlphaFoldDB" id="A0A843U0S4"/>
<evidence type="ECO:0000313" key="5">
    <source>
        <dbReference type="Proteomes" id="UP000652761"/>
    </source>
</evidence>
<evidence type="ECO:0000259" key="3">
    <source>
        <dbReference type="PROSITE" id="PS50089"/>
    </source>
</evidence>
<dbReference type="SUPFAM" id="SSF57850">
    <property type="entry name" value="RING/U-box"/>
    <property type="match status" value="1"/>
</dbReference>
<feature type="domain" description="RING-type" evidence="3">
    <location>
        <begin position="145"/>
        <end position="187"/>
    </location>
</feature>
<proteinExistence type="predicted"/>
<accession>A0A843U0S4</accession>
<feature type="compositionally biased region" description="Basic and acidic residues" evidence="2">
    <location>
        <begin position="110"/>
        <end position="120"/>
    </location>
</feature>
<keyword evidence="5" id="KW-1185">Reference proteome</keyword>
<dbReference type="GO" id="GO:0008270">
    <property type="term" value="F:zinc ion binding"/>
    <property type="evidence" value="ECO:0007669"/>
    <property type="project" value="UniProtKB-KW"/>
</dbReference>
<dbReference type="OrthoDB" id="8062037at2759"/>
<dbReference type="InterPro" id="IPR001841">
    <property type="entry name" value="Znf_RING"/>
</dbReference>
<dbReference type="EMBL" id="NMUH01000261">
    <property type="protein sequence ID" value="MQL75677.1"/>
    <property type="molecule type" value="Genomic_DNA"/>
</dbReference>
<name>A0A843U0S4_COLES</name>
<keyword evidence="1" id="KW-0862">Zinc</keyword>
<dbReference type="PROSITE" id="PS50089">
    <property type="entry name" value="ZF_RING_2"/>
    <property type="match status" value="1"/>
</dbReference>
<gene>
    <name evidence="4" type="ORF">Taro_008061</name>
</gene>
<protein>
    <recommendedName>
        <fullName evidence="3">RING-type domain-containing protein</fullName>
    </recommendedName>
</protein>
<reference evidence="4" key="1">
    <citation type="submission" date="2017-07" db="EMBL/GenBank/DDBJ databases">
        <title>Taro Niue Genome Assembly and Annotation.</title>
        <authorList>
            <person name="Atibalentja N."/>
            <person name="Keating K."/>
            <person name="Fields C.J."/>
        </authorList>
    </citation>
    <scope>NUCLEOTIDE SEQUENCE</scope>
    <source>
        <strain evidence="4">Niue_2</strain>
        <tissue evidence="4">Leaf</tissue>
    </source>
</reference>
<feature type="compositionally biased region" description="Pro residues" evidence="2">
    <location>
        <begin position="100"/>
        <end position="109"/>
    </location>
</feature>
<dbReference type="InterPro" id="IPR045899">
    <property type="entry name" value="ATL71-like"/>
</dbReference>
<keyword evidence="1" id="KW-0863">Zinc-finger</keyword>
<organism evidence="4 5">
    <name type="scientific">Colocasia esculenta</name>
    <name type="common">Wild taro</name>
    <name type="synonym">Arum esculentum</name>
    <dbReference type="NCBI Taxonomy" id="4460"/>
    <lineage>
        <taxon>Eukaryota</taxon>
        <taxon>Viridiplantae</taxon>
        <taxon>Streptophyta</taxon>
        <taxon>Embryophyta</taxon>
        <taxon>Tracheophyta</taxon>
        <taxon>Spermatophyta</taxon>
        <taxon>Magnoliopsida</taxon>
        <taxon>Liliopsida</taxon>
        <taxon>Araceae</taxon>
        <taxon>Aroideae</taxon>
        <taxon>Colocasieae</taxon>
        <taxon>Colocasia</taxon>
    </lineage>
</organism>
<dbReference type="InterPro" id="IPR013083">
    <property type="entry name" value="Znf_RING/FYVE/PHD"/>
</dbReference>
<sequence length="207" mass="22890">MQHREWLRSDSVAEVPRRFNSRTLFFSLCDGAVSVKDPARSLPRSPPCFFCTAVQPQCTPCNLRTSQAGCPWPLGFPAPAYAGASAAPCLPLSSQARPAPPRLPLFPTPPEEKSHADHLRPGPRSRLAAADHGAKEEDAGNALCCSICLADYKDADVLRRLPDCKHLFHLKCVDPWLRLHPTFPVCRTSPLRRPPSPRWSPWQGSKP</sequence>
<keyword evidence="1" id="KW-0479">Metal-binding</keyword>